<dbReference type="Proteomes" id="UP000694553">
    <property type="component" value="Unassembled WGS sequence"/>
</dbReference>
<name>A0A8U7MUV6_CORMO</name>
<evidence type="ECO:0000313" key="2">
    <source>
        <dbReference type="Ensembl" id="ENSCMUP00000034114.1"/>
    </source>
</evidence>
<evidence type="ECO:0000313" key="3">
    <source>
        <dbReference type="Proteomes" id="UP000694553"/>
    </source>
</evidence>
<accession>A0A8U7MUV6</accession>
<reference evidence="2" key="3">
    <citation type="submission" date="2025-09" db="UniProtKB">
        <authorList>
            <consortium name="Ensembl"/>
        </authorList>
    </citation>
    <scope>IDENTIFICATION</scope>
</reference>
<reference evidence="2" key="2">
    <citation type="submission" date="2025-08" db="UniProtKB">
        <authorList>
            <consortium name="Ensembl"/>
        </authorList>
    </citation>
    <scope>IDENTIFICATION</scope>
</reference>
<feature type="compositionally biased region" description="Low complexity" evidence="1">
    <location>
        <begin position="102"/>
        <end position="114"/>
    </location>
</feature>
<dbReference type="OMA" id="EVVQFHS"/>
<gene>
    <name evidence="2" type="primary">FSAF1</name>
</gene>
<reference evidence="3" key="1">
    <citation type="submission" date="2019-10" db="EMBL/GenBank/DDBJ databases">
        <title>Corvus moneduloides (New Caledonian crow) genome, bCorMon1, primary haplotype.</title>
        <authorList>
            <person name="Rutz C."/>
            <person name="Fungtammasan C."/>
            <person name="Mountcastle J."/>
            <person name="Formenti G."/>
            <person name="Chow W."/>
            <person name="Howe K."/>
            <person name="Steele M.P."/>
            <person name="Fernandes J."/>
            <person name="Gilbert M.T.P."/>
            <person name="Fedrigo O."/>
            <person name="Jarvis E.D."/>
            <person name="Gemmell N."/>
        </authorList>
    </citation>
    <scope>NUCLEOTIDE SEQUENCE [LARGE SCALE GENOMIC DNA]</scope>
</reference>
<feature type="compositionally biased region" description="Basic residues" evidence="1">
    <location>
        <begin position="251"/>
        <end position="269"/>
    </location>
</feature>
<dbReference type="Pfam" id="PF15375">
    <property type="entry name" value="FSAF1"/>
    <property type="match status" value="1"/>
</dbReference>
<dbReference type="PANTHER" id="PTHR28366:SF1">
    <property type="entry name" value="CHROMOSOME 1 OPEN READING FRAME 131"/>
    <property type="match status" value="1"/>
</dbReference>
<dbReference type="Ensembl" id="ENSCMUT00000034876.1">
    <property type="protein sequence ID" value="ENSCMUP00000034114.1"/>
    <property type="gene ID" value="ENSCMUG00000020081.1"/>
</dbReference>
<evidence type="ECO:0000256" key="1">
    <source>
        <dbReference type="SAM" id="MobiDB-lite"/>
    </source>
</evidence>
<protein>
    <submittedName>
        <fullName evidence="2">Uncharacterized protein</fullName>
    </submittedName>
</protein>
<feature type="region of interest" description="Disordered" evidence="1">
    <location>
        <begin position="66"/>
        <end position="114"/>
    </location>
</feature>
<feature type="region of interest" description="Disordered" evidence="1">
    <location>
        <begin position="146"/>
        <end position="168"/>
    </location>
</feature>
<feature type="compositionally biased region" description="Basic and acidic residues" evidence="1">
    <location>
        <begin position="228"/>
        <end position="250"/>
    </location>
</feature>
<proteinExistence type="predicted"/>
<dbReference type="AlphaFoldDB" id="A0A8U7MUV6"/>
<feature type="region of interest" description="Disordered" evidence="1">
    <location>
        <begin position="228"/>
        <end position="278"/>
    </location>
</feature>
<organism evidence="2 3">
    <name type="scientific">Corvus moneduloides</name>
    <name type="common">New Caledonian crow</name>
    <dbReference type="NCBI Taxonomy" id="1196302"/>
    <lineage>
        <taxon>Eukaryota</taxon>
        <taxon>Metazoa</taxon>
        <taxon>Chordata</taxon>
        <taxon>Craniata</taxon>
        <taxon>Vertebrata</taxon>
        <taxon>Euteleostomi</taxon>
        <taxon>Archelosauria</taxon>
        <taxon>Archosauria</taxon>
        <taxon>Dinosauria</taxon>
        <taxon>Saurischia</taxon>
        <taxon>Theropoda</taxon>
        <taxon>Coelurosauria</taxon>
        <taxon>Aves</taxon>
        <taxon>Neognathae</taxon>
        <taxon>Neoaves</taxon>
        <taxon>Telluraves</taxon>
        <taxon>Australaves</taxon>
        <taxon>Passeriformes</taxon>
        <taxon>Corvoidea</taxon>
        <taxon>Corvidae</taxon>
        <taxon>Corvus</taxon>
    </lineage>
</organism>
<dbReference type="PANTHER" id="PTHR28366">
    <property type="entry name" value="CHROMOSOME 1 OPEN READING FRAME 131"/>
    <property type="match status" value="1"/>
</dbReference>
<sequence>MAPCRPGPAAWCGAAAEEGGGTAPWAAPCRVRREPPGVTRRSAAAIMGPREPRRRLEAVLGALYDLGEEPGGARGAAEDGEARAVPPAAQKEEEEEEERRGPQPAAGGRRGARGFFGELRAELSAAAAPAPPAAPPAVEIVVFRGRRRKERHGPSAAPAGGAQTPVVNEEKDAVRQEFNFEKARLEVHKFGITGYKKQDQRVWEQERAIMLGAKPPKKEYVNYRTYQEKMKEKKAAKDADKEKEHKGDSLKKKKKQKEQKERKVKRKKSVPSIWPAGQVGKFRNGTLILQSRDIKKIKSSKVSK</sequence>
<dbReference type="InterPro" id="IPR027973">
    <property type="entry name" value="FSAF1-like"/>
</dbReference>
<dbReference type="InterPro" id="IPR052852">
    <property type="entry name" value="SSU_Processome_Comp"/>
</dbReference>
<keyword evidence="3" id="KW-1185">Reference proteome</keyword>